<dbReference type="CTD" id="150082"/>
<dbReference type="OrthoDB" id="2123794at2759"/>
<evidence type="ECO:0000313" key="8">
    <source>
        <dbReference type="Ensembl" id="ENSCCNP00000011291.1"/>
    </source>
</evidence>
<evidence type="ECO:0000259" key="7">
    <source>
        <dbReference type="Pfam" id="PF15619"/>
    </source>
</evidence>
<dbReference type="AlphaFoldDB" id="A0A8C0ZQN2"/>
<evidence type="ECO:0000256" key="3">
    <source>
        <dbReference type="ARBA" id="ARBA00041189"/>
    </source>
</evidence>
<feature type="region of interest" description="Disordered" evidence="6">
    <location>
        <begin position="529"/>
        <end position="574"/>
    </location>
</feature>
<reference evidence="8" key="1">
    <citation type="submission" date="2023-09" db="UniProtKB">
        <authorList>
            <consortium name="Ensembl"/>
        </authorList>
    </citation>
    <scope>IDENTIFICATION</scope>
</reference>
<accession>A0A8C0ZQN2</accession>
<dbReference type="InterPro" id="IPR028933">
    <property type="entry name" value="Lebercilin_dom"/>
</dbReference>
<dbReference type="PANTHER" id="PTHR16650:SF9">
    <property type="entry name" value="LEBERCILIN-LIKE PROTEIN"/>
    <property type="match status" value="1"/>
</dbReference>
<dbReference type="RefSeq" id="XP_020017348.1">
    <property type="nucleotide sequence ID" value="XM_020161759.1"/>
</dbReference>
<name>A0A8C0ZQN2_CASCN</name>
<organism evidence="8">
    <name type="scientific">Castor canadensis</name>
    <name type="common">American beaver</name>
    <dbReference type="NCBI Taxonomy" id="51338"/>
    <lineage>
        <taxon>Eukaryota</taxon>
        <taxon>Metazoa</taxon>
        <taxon>Chordata</taxon>
        <taxon>Craniata</taxon>
        <taxon>Vertebrata</taxon>
        <taxon>Euteleostomi</taxon>
        <taxon>Mammalia</taxon>
        <taxon>Eutheria</taxon>
        <taxon>Euarchontoglires</taxon>
        <taxon>Glires</taxon>
        <taxon>Rodentia</taxon>
        <taxon>Castorimorpha</taxon>
        <taxon>Castoridae</taxon>
        <taxon>Castor</taxon>
    </lineage>
</organism>
<dbReference type="Pfam" id="PF15619">
    <property type="entry name" value="Lebercilin"/>
    <property type="match status" value="1"/>
</dbReference>
<dbReference type="Ensembl" id="ENSCCNT00000014789.1">
    <property type="protein sequence ID" value="ENSCCNP00000011291.1"/>
    <property type="gene ID" value="ENSCCNG00000011711.1"/>
</dbReference>
<dbReference type="GeneID" id="109685076"/>
<evidence type="ECO:0000256" key="5">
    <source>
        <dbReference type="SAM" id="Coils"/>
    </source>
</evidence>
<evidence type="ECO:0000256" key="6">
    <source>
        <dbReference type="SAM" id="MobiDB-lite"/>
    </source>
</evidence>
<evidence type="ECO:0000256" key="1">
    <source>
        <dbReference type="ARBA" id="ARBA00010229"/>
    </source>
</evidence>
<dbReference type="PANTHER" id="PTHR16650">
    <property type="entry name" value="C21ORF13-RELATED"/>
    <property type="match status" value="1"/>
</dbReference>
<protein>
    <recommendedName>
        <fullName evidence="3">Lebercilin-like protein</fullName>
    </recommendedName>
    <alternativeName>
        <fullName evidence="4">Leber congenital amaurosis 5-like protein</fullName>
    </alternativeName>
</protein>
<evidence type="ECO:0000256" key="2">
    <source>
        <dbReference type="ARBA" id="ARBA00023054"/>
    </source>
</evidence>
<comment type="similarity">
    <text evidence="1">Belongs to the LCA5 family.</text>
</comment>
<dbReference type="Proteomes" id="UP001732720">
    <property type="component" value="Chromosome 5"/>
</dbReference>
<reference evidence="10" key="2">
    <citation type="submission" date="2025-04" db="UniProtKB">
        <authorList>
            <consortium name="RefSeq"/>
        </authorList>
    </citation>
    <scope>IDENTIFICATION</scope>
    <source>
        <tissue evidence="10">Leukocyte</tissue>
    </source>
</reference>
<feature type="compositionally biased region" description="Basic and acidic residues" evidence="6">
    <location>
        <begin position="367"/>
        <end position="376"/>
    </location>
</feature>
<feature type="compositionally biased region" description="Basic and acidic residues" evidence="6">
    <location>
        <begin position="471"/>
        <end position="488"/>
    </location>
</feature>
<feature type="compositionally biased region" description="Basic residues" evidence="6">
    <location>
        <begin position="544"/>
        <end position="554"/>
    </location>
</feature>
<dbReference type="InterPro" id="IPR026188">
    <property type="entry name" value="Lebercilin-like"/>
</dbReference>
<evidence type="ECO:0000313" key="9">
    <source>
        <dbReference type="Proteomes" id="UP001732720"/>
    </source>
</evidence>
<keyword evidence="9" id="KW-1185">Reference proteome</keyword>
<sequence length="665" mass="76240">MSLADPTKTHTDELFPILELEKSRGSLCTGGLSKSSQASNGSVDYSRSRYSCRSLNSHYDYSEDFLSECSEAATNRNYLEQSVVKEKAKKRYNAAKISQPKGQKEIAAEKKHTWNTSFFNSQINLITQRRDAMAHRILSARLHKIKELKNELADMHRKLEAIVLENQFLKQLQLRHLKAIGKYENSQNNLPQITVKHQNEVKNLRQLLRRSQEKERTVSRKLRETDSKLLKTKDALQALQRLSEDKNLAEREELTHRLSILMAKMEANDKKIQSLEKQLRLNNRAFGRQLAIENRKTLAAQTATKTLQVEVKRLQQKLKEKDHELEIKNIYTNRILKNLHEKDDYPKVSSTKSVQADRKNISFISMRHQETQKSEDVPSLTSKGKKPTGNTGYKEKSSETHYEIPHYISKLPKQEESKKKYEDLSKEEEQLEVQTPLLENVRRQKEKTEDEEQKTILQEQELSPKRIQIIHPERESSQEEDTTQEKIKRSVQISDTDKIPDKYILPNTKVSFRQRKHYSFTEATENLHQGLPTSGAAASTGSARCHHASTSRHRSNTEDMKLEHPVSGYEPSFGKSSRAKVEDIAFRDKKSSLMEELFGSGSVLKNDQTSPVAMEGYEDSLKDKTLHHLPPSQASASNAFGDSKATVVNSIKPSSPTEGKRKVII</sequence>
<keyword evidence="2 5" id="KW-0175">Coiled coil</keyword>
<proteinExistence type="inferred from homology"/>
<evidence type="ECO:0000313" key="10">
    <source>
        <dbReference type="RefSeq" id="XP_020017348.1"/>
    </source>
</evidence>
<feature type="compositionally biased region" description="Basic and acidic residues" evidence="6">
    <location>
        <begin position="555"/>
        <end position="564"/>
    </location>
</feature>
<evidence type="ECO:0000256" key="4">
    <source>
        <dbReference type="ARBA" id="ARBA00041402"/>
    </source>
</evidence>
<feature type="coiled-coil region" evidence="5">
    <location>
        <begin position="194"/>
        <end position="278"/>
    </location>
</feature>
<feature type="compositionally biased region" description="Basic and acidic residues" evidence="6">
    <location>
        <begin position="412"/>
        <end position="428"/>
    </location>
</feature>
<dbReference type="GO" id="GO:0005930">
    <property type="term" value="C:axoneme"/>
    <property type="evidence" value="ECO:0007669"/>
    <property type="project" value="TreeGrafter"/>
</dbReference>
<dbReference type="GO" id="GO:0042073">
    <property type="term" value="P:intraciliary transport"/>
    <property type="evidence" value="ECO:0007669"/>
    <property type="project" value="TreeGrafter"/>
</dbReference>
<gene>
    <name evidence="8 10" type="primary">Lca5l</name>
</gene>
<feature type="compositionally biased region" description="Basic and acidic residues" evidence="6">
    <location>
        <begin position="393"/>
        <end position="404"/>
    </location>
</feature>
<dbReference type="KEGG" id="ccan:109685076"/>
<feature type="domain" description="Lebercilin" evidence="7">
    <location>
        <begin position="134"/>
        <end position="325"/>
    </location>
</feature>
<feature type="compositionally biased region" description="Low complexity" evidence="6">
    <location>
        <begin position="533"/>
        <end position="543"/>
    </location>
</feature>
<feature type="region of interest" description="Disordered" evidence="6">
    <location>
        <begin position="365"/>
        <end position="492"/>
    </location>
</feature>